<dbReference type="EMBL" id="JAJJMB010017971">
    <property type="protein sequence ID" value="KAI3833248.1"/>
    <property type="molecule type" value="Genomic_DNA"/>
</dbReference>
<accession>A0AAD4RUY0</accession>
<evidence type="ECO:0000256" key="1">
    <source>
        <dbReference type="SAM" id="Coils"/>
    </source>
</evidence>
<evidence type="ECO:0000313" key="3">
    <source>
        <dbReference type="Proteomes" id="UP001202328"/>
    </source>
</evidence>
<dbReference type="AlphaFoldDB" id="A0AAD4RUY0"/>
<dbReference type="PANTHER" id="PTHR48145:SF5">
    <property type="entry name" value="NUCLEAR ENVELOPE-ASSOCIATED PROTEIN 2"/>
    <property type="match status" value="1"/>
</dbReference>
<organism evidence="2 3">
    <name type="scientific">Papaver atlanticum</name>
    <dbReference type="NCBI Taxonomy" id="357466"/>
    <lineage>
        <taxon>Eukaryota</taxon>
        <taxon>Viridiplantae</taxon>
        <taxon>Streptophyta</taxon>
        <taxon>Embryophyta</taxon>
        <taxon>Tracheophyta</taxon>
        <taxon>Spermatophyta</taxon>
        <taxon>Magnoliopsida</taxon>
        <taxon>Ranunculales</taxon>
        <taxon>Papaveraceae</taxon>
        <taxon>Papaveroideae</taxon>
        <taxon>Papaver</taxon>
    </lineage>
</organism>
<feature type="coiled-coil region" evidence="1">
    <location>
        <begin position="25"/>
        <end position="52"/>
    </location>
</feature>
<feature type="coiled-coil region" evidence="1">
    <location>
        <begin position="122"/>
        <end position="184"/>
    </location>
</feature>
<dbReference type="PANTHER" id="PTHR48145">
    <property type="entry name" value="NUCLEAR ENVELOPE-ASSOCIATED PROTEIN 1"/>
    <property type="match status" value="1"/>
</dbReference>
<dbReference type="InterPro" id="IPR049932">
    <property type="entry name" value="NEAP1-4"/>
</dbReference>
<keyword evidence="1" id="KW-0175">Coiled coil</keyword>
<reference evidence="2" key="1">
    <citation type="submission" date="2022-04" db="EMBL/GenBank/DDBJ databases">
        <title>A functionally conserved STORR gene fusion in Papaver species that diverged 16.8 million years ago.</title>
        <authorList>
            <person name="Catania T."/>
        </authorList>
    </citation>
    <scope>NUCLEOTIDE SEQUENCE</scope>
    <source>
        <strain evidence="2">S-188037</strain>
    </source>
</reference>
<gene>
    <name evidence="2" type="ORF">MKW98_006347</name>
</gene>
<name>A0AAD4RUY0_9MAGN</name>
<sequence>MSIFAADTPLSSTCSGGAQELDPLLKDLNEKKQNFRRNVVSLAAELKHVRNQLASKEEIFGMEEEISRLQENLDVRNRKLQASACTAQQCLKEMDDLRSQLSSTLADADASAVSAQSSQLQCLVLENELHEKKNTLKEHECRVTTLEEKLVNLQKDLHEREESQKQLKDEVLKMEREIMLAVERAGQREDCELRQILEEASIKNFERISEHLTSKDEEIVKLRDEFRIMSAHWKLKTKDLQSKRVLKLEFFLQEACSQTRKLRRMGEKRDEVLEELEHQVDIKQQEEGFGIDKQNFWDSSGF</sequence>
<comment type="caution">
    <text evidence="2">The sequence shown here is derived from an EMBL/GenBank/DDBJ whole genome shotgun (WGS) entry which is preliminary data.</text>
</comment>
<protein>
    <submittedName>
        <fullName evidence="2">Uncharacterized protein</fullName>
    </submittedName>
</protein>
<proteinExistence type="predicted"/>
<dbReference type="Proteomes" id="UP001202328">
    <property type="component" value="Unassembled WGS sequence"/>
</dbReference>
<evidence type="ECO:0000313" key="2">
    <source>
        <dbReference type="EMBL" id="KAI3833248.1"/>
    </source>
</evidence>
<keyword evidence="3" id="KW-1185">Reference proteome</keyword>